<comment type="caution">
    <text evidence="4">The sequence shown here is derived from an EMBL/GenBank/DDBJ whole genome shotgun (WGS) entry which is preliminary data.</text>
</comment>
<accession>A0A498P354</accession>
<feature type="region of interest" description="Disordered" evidence="2">
    <location>
        <begin position="1"/>
        <end position="33"/>
    </location>
</feature>
<dbReference type="Gene3D" id="3.30.70.1820">
    <property type="entry name" value="L1 transposable element, RRM domain"/>
    <property type="match status" value="1"/>
</dbReference>
<dbReference type="STRING" id="84645.A0A498P354"/>
<evidence type="ECO:0000313" key="3">
    <source>
        <dbReference type="EMBL" id="RXN14917.1"/>
    </source>
</evidence>
<proteinExistence type="predicted"/>
<dbReference type="EMBL" id="QBIY01004915">
    <property type="protein sequence ID" value="RXN38346.1"/>
    <property type="molecule type" value="Genomic_DNA"/>
</dbReference>
<keyword evidence="5" id="KW-1185">Reference proteome</keyword>
<dbReference type="EMBL" id="QBIY01012872">
    <property type="protein sequence ID" value="RXN14917.1"/>
    <property type="molecule type" value="Genomic_DNA"/>
</dbReference>
<evidence type="ECO:0000313" key="4">
    <source>
        <dbReference type="EMBL" id="RXN38346.1"/>
    </source>
</evidence>
<dbReference type="Gene3D" id="1.20.5.340">
    <property type="match status" value="1"/>
</dbReference>
<evidence type="ECO:0000256" key="2">
    <source>
        <dbReference type="SAM" id="MobiDB-lite"/>
    </source>
</evidence>
<dbReference type="PANTHER" id="PTHR11505">
    <property type="entry name" value="L1 TRANSPOSABLE ELEMENT-RELATED"/>
    <property type="match status" value="1"/>
</dbReference>
<name>A0A498P354_LABRO</name>
<protein>
    <submittedName>
        <fullName evidence="4">LINE-1 type transposase domain-containing 1</fullName>
    </submittedName>
</protein>
<evidence type="ECO:0000256" key="1">
    <source>
        <dbReference type="SAM" id="Coils"/>
    </source>
</evidence>
<feature type="compositionally biased region" description="Low complexity" evidence="2">
    <location>
        <begin position="1"/>
        <end position="18"/>
    </location>
</feature>
<organism evidence="4 5">
    <name type="scientific">Labeo rohita</name>
    <name type="common">Indian major carp</name>
    <name type="synonym">Cyprinus rohita</name>
    <dbReference type="NCBI Taxonomy" id="84645"/>
    <lineage>
        <taxon>Eukaryota</taxon>
        <taxon>Metazoa</taxon>
        <taxon>Chordata</taxon>
        <taxon>Craniata</taxon>
        <taxon>Vertebrata</taxon>
        <taxon>Euteleostomi</taxon>
        <taxon>Actinopterygii</taxon>
        <taxon>Neopterygii</taxon>
        <taxon>Teleostei</taxon>
        <taxon>Ostariophysi</taxon>
        <taxon>Cypriniformes</taxon>
        <taxon>Cyprinidae</taxon>
        <taxon>Labeoninae</taxon>
        <taxon>Labeonini</taxon>
        <taxon>Labeo</taxon>
    </lineage>
</organism>
<dbReference type="InterPro" id="IPR004244">
    <property type="entry name" value="Transposase_22"/>
</dbReference>
<dbReference type="Proteomes" id="UP000290572">
    <property type="component" value="Unassembled WGS sequence"/>
</dbReference>
<keyword evidence="1" id="KW-0175">Coiled coil</keyword>
<sequence length="286" mass="32204">MPPKPTKTTQKQVKSTVPGEAKADAKSNEANCEEEASGVSQESAILEAIHSLKSDFAVRFDGLLQAINGVQCDLKALTTRVTEAEDRISTQEDNVTELQMQNAKLKTAIESLSSKVDDLENCSRRSNLRLVGLPEKIDGKDMCVFLEKLLPEILGPEKFPSPLVIERAHRIGRFSEDRSDSPPRAVIMKFLNYADKVRTLKAARAVGTVMFDKRKLMFFPDVSAELHKKRKRFDAVKKDLRDLNFSELRYGILHPATLCVTYKGKRHLFDNPSDAQRFLQDLKDNV</sequence>
<gene>
    <name evidence="4" type="ORF">ROHU_001201</name>
    <name evidence="3" type="ORF">ROHU_008880</name>
</gene>
<evidence type="ECO:0000313" key="5">
    <source>
        <dbReference type="Proteomes" id="UP000290572"/>
    </source>
</evidence>
<dbReference type="AlphaFoldDB" id="A0A498P354"/>
<reference evidence="4 5" key="1">
    <citation type="submission" date="2018-03" db="EMBL/GenBank/DDBJ databases">
        <title>Draft genome sequence of Rohu Carp (Labeo rohita).</title>
        <authorList>
            <person name="Das P."/>
            <person name="Kushwaha B."/>
            <person name="Joshi C.G."/>
            <person name="Kumar D."/>
            <person name="Nagpure N.S."/>
            <person name="Sahoo L."/>
            <person name="Das S.P."/>
            <person name="Bit A."/>
            <person name="Patnaik S."/>
            <person name="Meher P.K."/>
            <person name="Jayasankar P."/>
            <person name="Koringa P.G."/>
            <person name="Patel N.V."/>
            <person name="Hinsu A.T."/>
            <person name="Kumar R."/>
            <person name="Pandey M."/>
            <person name="Agarwal S."/>
            <person name="Srivastava S."/>
            <person name="Singh M."/>
            <person name="Iquebal M.A."/>
            <person name="Jaiswal S."/>
            <person name="Angadi U.B."/>
            <person name="Kumar N."/>
            <person name="Raza M."/>
            <person name="Shah T.M."/>
            <person name="Rai A."/>
            <person name="Jena J.K."/>
        </authorList>
    </citation>
    <scope>NUCLEOTIDE SEQUENCE [LARGE SCALE GENOMIC DNA]</scope>
    <source>
        <strain evidence="4">DASCIFA01</strain>
        <tissue evidence="4">Testis</tissue>
    </source>
</reference>
<feature type="coiled-coil region" evidence="1">
    <location>
        <begin position="67"/>
        <end position="122"/>
    </location>
</feature>